<sequence>MTKSAGNEYIKRYGLTKKQKEILEQFGIEEKEMNRICQEYSKKLKTTTIVHKRSRLKSPALILITEQHESYKCEKVKVVYVTKKL</sequence>
<name>A0A1I0DL31_9FIRM</name>
<dbReference type="GeneID" id="78287936"/>
<protein>
    <submittedName>
        <fullName evidence="1">Uncharacterized protein</fullName>
    </submittedName>
</protein>
<evidence type="ECO:0000313" key="2">
    <source>
        <dbReference type="Proteomes" id="UP000198558"/>
    </source>
</evidence>
<evidence type="ECO:0000313" key="1">
    <source>
        <dbReference type="EMBL" id="SET33211.1"/>
    </source>
</evidence>
<proteinExistence type="predicted"/>
<reference evidence="2" key="1">
    <citation type="submission" date="2016-10" db="EMBL/GenBank/DDBJ databases">
        <authorList>
            <person name="Varghese N."/>
            <person name="Submissions S."/>
        </authorList>
    </citation>
    <scope>NUCLEOTIDE SEQUENCE [LARGE SCALE GENOMIC DNA]</scope>
    <source>
        <strain evidence="2">DSM 1551</strain>
    </source>
</reference>
<dbReference type="RefSeq" id="WP_092352946.1">
    <property type="nucleotide sequence ID" value="NZ_CANBHC010000091.1"/>
</dbReference>
<dbReference type="AlphaFoldDB" id="A0A1I0DL31"/>
<gene>
    <name evidence="1" type="ORF">SAMN04489758_106101</name>
</gene>
<dbReference type="EMBL" id="FOIN01000006">
    <property type="protein sequence ID" value="SET33211.1"/>
    <property type="molecule type" value="Genomic_DNA"/>
</dbReference>
<keyword evidence="2" id="KW-1185">Reference proteome</keyword>
<accession>A0A1I0DL31</accession>
<dbReference type="Proteomes" id="UP000198558">
    <property type="component" value="Unassembled WGS sequence"/>
</dbReference>
<dbReference type="OrthoDB" id="1638979at2"/>
<organism evidence="1 2">
    <name type="scientific">Thomasclavelia cocleata</name>
    <dbReference type="NCBI Taxonomy" id="69824"/>
    <lineage>
        <taxon>Bacteria</taxon>
        <taxon>Bacillati</taxon>
        <taxon>Bacillota</taxon>
        <taxon>Erysipelotrichia</taxon>
        <taxon>Erysipelotrichales</taxon>
        <taxon>Coprobacillaceae</taxon>
        <taxon>Thomasclavelia</taxon>
    </lineage>
</organism>